<dbReference type="EMBL" id="CP036433">
    <property type="protein sequence ID" value="QDU96920.1"/>
    <property type="molecule type" value="Genomic_DNA"/>
</dbReference>
<evidence type="ECO:0000313" key="2">
    <source>
        <dbReference type="Proteomes" id="UP000317648"/>
    </source>
</evidence>
<dbReference type="Proteomes" id="UP000317648">
    <property type="component" value="Chromosome"/>
</dbReference>
<protein>
    <submittedName>
        <fullName evidence="1">Uncharacterized protein</fullName>
    </submittedName>
</protein>
<accession>A0A518DYJ4</accession>
<gene>
    <name evidence="1" type="ORF">Pla8534_47430</name>
</gene>
<reference evidence="1 2" key="1">
    <citation type="submission" date="2019-02" db="EMBL/GenBank/DDBJ databases">
        <title>Deep-cultivation of Planctomycetes and their phenomic and genomic characterization uncovers novel biology.</title>
        <authorList>
            <person name="Wiegand S."/>
            <person name="Jogler M."/>
            <person name="Boedeker C."/>
            <person name="Pinto D."/>
            <person name="Vollmers J."/>
            <person name="Rivas-Marin E."/>
            <person name="Kohn T."/>
            <person name="Peeters S.H."/>
            <person name="Heuer A."/>
            <person name="Rast P."/>
            <person name="Oberbeckmann S."/>
            <person name="Bunk B."/>
            <person name="Jeske O."/>
            <person name="Meyerdierks A."/>
            <person name="Storesund J.E."/>
            <person name="Kallscheuer N."/>
            <person name="Luecker S."/>
            <person name="Lage O.M."/>
            <person name="Pohl T."/>
            <person name="Merkel B.J."/>
            <person name="Hornburger P."/>
            <person name="Mueller R.-W."/>
            <person name="Bruemmer F."/>
            <person name="Labrenz M."/>
            <person name="Spormann A.M."/>
            <person name="Op den Camp H."/>
            <person name="Overmann J."/>
            <person name="Amann R."/>
            <person name="Jetten M.S.M."/>
            <person name="Mascher T."/>
            <person name="Medema M.H."/>
            <person name="Devos D.P."/>
            <person name="Kaster A.-K."/>
            <person name="Ovreas L."/>
            <person name="Rohde M."/>
            <person name="Galperin M.Y."/>
            <person name="Jogler C."/>
        </authorList>
    </citation>
    <scope>NUCLEOTIDE SEQUENCE [LARGE SCALE GENOMIC DNA]</scope>
    <source>
        <strain evidence="1 2">Pla85_3_4</strain>
    </source>
</reference>
<evidence type="ECO:0000313" key="1">
    <source>
        <dbReference type="EMBL" id="QDU96920.1"/>
    </source>
</evidence>
<keyword evidence="2" id="KW-1185">Reference proteome</keyword>
<sequence length="191" mass="21412">MWIGLVNGDIAGCARTRDAVVDILGALLRNELDDGTHDGIEAVGLTIDELAPKRSSPSTVPLPSLIDFAEAKLRVADQWLPISERRVKTQVEIVDDLCVAYEWGWEIHWRPINPDDGDPRFVNEYHFPYLADRVTGTVWLSGGTRGIRRGIIELLQKRPDELRGPYPPGKQGWLTVVDEFEKAGAFEPQNK</sequence>
<proteinExistence type="predicted"/>
<dbReference type="AlphaFoldDB" id="A0A518DYJ4"/>
<organism evidence="1 2">
    <name type="scientific">Lignipirellula cremea</name>
    <dbReference type="NCBI Taxonomy" id="2528010"/>
    <lineage>
        <taxon>Bacteria</taxon>
        <taxon>Pseudomonadati</taxon>
        <taxon>Planctomycetota</taxon>
        <taxon>Planctomycetia</taxon>
        <taxon>Pirellulales</taxon>
        <taxon>Pirellulaceae</taxon>
        <taxon>Lignipirellula</taxon>
    </lineage>
</organism>
<name>A0A518DYJ4_9BACT</name>
<dbReference type="KEGG" id="lcre:Pla8534_47430"/>